<dbReference type="Proteomes" id="UP000603640">
    <property type="component" value="Unassembled WGS sequence"/>
</dbReference>
<dbReference type="Pfam" id="PF17963">
    <property type="entry name" value="Big_9"/>
    <property type="match status" value="2"/>
</dbReference>
<accession>A0A923NCS6</accession>
<keyword evidence="3" id="KW-1185">Reference proteome</keyword>
<gene>
    <name evidence="2" type="ORF">H8S84_17100</name>
</gene>
<protein>
    <submittedName>
        <fullName evidence="2">Uncharacterized protein</fullName>
    </submittedName>
</protein>
<reference evidence="2" key="1">
    <citation type="submission" date="2020-08" db="EMBL/GenBank/DDBJ databases">
        <title>Pontibacter sp. SD6 16S ribosomal RNA gene Genome sequencing and assembly.</title>
        <authorList>
            <person name="Kang M."/>
        </authorList>
    </citation>
    <scope>NUCLEOTIDE SEQUENCE</scope>
    <source>
        <strain evidence="2">SD6</strain>
    </source>
</reference>
<proteinExistence type="predicted"/>
<dbReference type="Gene3D" id="2.60.40.3440">
    <property type="match status" value="2"/>
</dbReference>
<dbReference type="RefSeq" id="WP_187068582.1">
    <property type="nucleotide sequence ID" value="NZ_JACRVF010000005.1"/>
</dbReference>
<organism evidence="2 3">
    <name type="scientific">Pontibacter cellulosilyticus</name>
    <dbReference type="NCBI Taxonomy" id="1720253"/>
    <lineage>
        <taxon>Bacteria</taxon>
        <taxon>Pseudomonadati</taxon>
        <taxon>Bacteroidota</taxon>
        <taxon>Cytophagia</taxon>
        <taxon>Cytophagales</taxon>
        <taxon>Hymenobacteraceae</taxon>
        <taxon>Pontibacter</taxon>
    </lineage>
</organism>
<dbReference type="EMBL" id="JACRVF010000005">
    <property type="protein sequence ID" value="MBC5994565.1"/>
    <property type="molecule type" value="Genomic_DNA"/>
</dbReference>
<evidence type="ECO:0000313" key="2">
    <source>
        <dbReference type="EMBL" id="MBC5994565.1"/>
    </source>
</evidence>
<name>A0A923NCS6_9BACT</name>
<dbReference type="AlphaFoldDB" id="A0A923NCS6"/>
<comment type="caution">
    <text evidence="2">The sequence shown here is derived from an EMBL/GenBank/DDBJ whole genome shotgun (WGS) entry which is preliminary data.</text>
</comment>
<evidence type="ECO:0000256" key="1">
    <source>
        <dbReference type="SAM" id="SignalP"/>
    </source>
</evidence>
<feature type="chain" id="PRO_5037885797" evidence="1">
    <location>
        <begin position="16"/>
        <end position="227"/>
    </location>
</feature>
<sequence>MKAILLLVACIGCFAACDQFEEDVVPVSFGGDLKIHPDNLYVYNNKTSRVHSEANDTIVSFDKKTYSTPINGTLVANFDGIEGTMGYRPNPGFVGTDSLTYQVCSGQTCKTAKIKLIVEEPVDPANCTTTIQPDFVKTKRDKPVEIRMFVNDIICPSPSVAAYYNAPSRGTVRYVNYFEGWKNDVWIYTPAKGFVGVDSFTYKFYPNGYTGSSTDKYLEAEVRITVE</sequence>
<feature type="signal peptide" evidence="1">
    <location>
        <begin position="1"/>
        <end position="15"/>
    </location>
</feature>
<evidence type="ECO:0000313" key="3">
    <source>
        <dbReference type="Proteomes" id="UP000603640"/>
    </source>
</evidence>
<keyword evidence="1" id="KW-0732">Signal</keyword>